<dbReference type="InterPro" id="IPR011042">
    <property type="entry name" value="6-blade_b-propeller_TolB-like"/>
</dbReference>
<reference evidence="7 8" key="1">
    <citation type="submission" date="2019-02" db="EMBL/GenBank/DDBJ databases">
        <title>Deep-cultivation of Planctomycetes and their phenomic and genomic characterization uncovers novel biology.</title>
        <authorList>
            <person name="Wiegand S."/>
            <person name="Jogler M."/>
            <person name="Boedeker C."/>
            <person name="Pinto D."/>
            <person name="Vollmers J."/>
            <person name="Rivas-Marin E."/>
            <person name="Kohn T."/>
            <person name="Peeters S.H."/>
            <person name="Heuer A."/>
            <person name="Rast P."/>
            <person name="Oberbeckmann S."/>
            <person name="Bunk B."/>
            <person name="Jeske O."/>
            <person name="Meyerdierks A."/>
            <person name="Storesund J.E."/>
            <person name="Kallscheuer N."/>
            <person name="Luecker S."/>
            <person name="Lage O.M."/>
            <person name="Pohl T."/>
            <person name="Merkel B.J."/>
            <person name="Hornburger P."/>
            <person name="Mueller R.-W."/>
            <person name="Bruemmer F."/>
            <person name="Labrenz M."/>
            <person name="Spormann A.M."/>
            <person name="Op den Camp H."/>
            <person name="Overmann J."/>
            <person name="Amann R."/>
            <person name="Jetten M.S.M."/>
            <person name="Mascher T."/>
            <person name="Medema M.H."/>
            <person name="Devos D.P."/>
            <person name="Kaster A.-K."/>
            <person name="Ovreas L."/>
            <person name="Rohde M."/>
            <person name="Galperin M.Y."/>
            <person name="Jogler C."/>
        </authorList>
    </citation>
    <scope>NUCLEOTIDE SEQUENCE [LARGE SCALE GENOMIC DNA]</scope>
    <source>
        <strain evidence="7 8">Poly30</strain>
    </source>
</reference>
<evidence type="ECO:0000256" key="1">
    <source>
        <dbReference type="ARBA" id="ARBA00010040"/>
    </source>
</evidence>
<dbReference type="EMBL" id="CP036434">
    <property type="protein sequence ID" value="QDV04529.1"/>
    <property type="molecule type" value="Genomic_DNA"/>
</dbReference>
<comment type="similarity">
    <text evidence="1">Belongs to the peptidase S9C family.</text>
</comment>
<dbReference type="Gene3D" id="2.120.10.30">
    <property type="entry name" value="TolB, C-terminal domain"/>
    <property type="match status" value="2"/>
</dbReference>
<proteinExistence type="inferred from homology"/>
<dbReference type="PANTHER" id="PTHR42776">
    <property type="entry name" value="SERINE PEPTIDASE S9 FAMILY MEMBER"/>
    <property type="match status" value="1"/>
</dbReference>
<dbReference type="Pfam" id="PF07676">
    <property type="entry name" value="PD40"/>
    <property type="match status" value="1"/>
</dbReference>
<dbReference type="Proteomes" id="UP000320390">
    <property type="component" value="Chromosome"/>
</dbReference>
<dbReference type="Gene3D" id="3.40.50.1820">
    <property type="entry name" value="alpha/beta hydrolase"/>
    <property type="match status" value="1"/>
</dbReference>
<keyword evidence="8" id="KW-1185">Reference proteome</keyword>
<keyword evidence="4 7" id="KW-0378">Hydrolase</keyword>
<dbReference type="Pfam" id="PF00326">
    <property type="entry name" value="Peptidase_S9"/>
    <property type="match status" value="1"/>
</dbReference>
<dbReference type="SUPFAM" id="SSF53474">
    <property type="entry name" value="alpha/beta-Hydrolases"/>
    <property type="match status" value="1"/>
</dbReference>
<evidence type="ECO:0000256" key="2">
    <source>
        <dbReference type="ARBA" id="ARBA00022670"/>
    </source>
</evidence>
<dbReference type="RefSeq" id="WP_419190763.1">
    <property type="nucleotide sequence ID" value="NZ_CP036434.1"/>
</dbReference>
<dbReference type="InterPro" id="IPR029058">
    <property type="entry name" value="AB_hydrolase_fold"/>
</dbReference>
<evidence type="ECO:0000313" key="8">
    <source>
        <dbReference type="Proteomes" id="UP000320390"/>
    </source>
</evidence>
<dbReference type="InterPro" id="IPR001375">
    <property type="entry name" value="Peptidase_S9_cat"/>
</dbReference>
<organism evidence="7 8">
    <name type="scientific">Saltatorellus ferox</name>
    <dbReference type="NCBI Taxonomy" id="2528018"/>
    <lineage>
        <taxon>Bacteria</taxon>
        <taxon>Pseudomonadati</taxon>
        <taxon>Planctomycetota</taxon>
        <taxon>Planctomycetia</taxon>
        <taxon>Planctomycetia incertae sedis</taxon>
        <taxon>Saltatorellus</taxon>
    </lineage>
</organism>
<keyword evidence="5" id="KW-0720">Serine protease</keyword>
<evidence type="ECO:0000256" key="4">
    <source>
        <dbReference type="ARBA" id="ARBA00022801"/>
    </source>
</evidence>
<dbReference type="EC" id="3.4.14.12" evidence="7"/>
<dbReference type="GO" id="GO:0006508">
    <property type="term" value="P:proteolysis"/>
    <property type="evidence" value="ECO:0007669"/>
    <property type="project" value="UniProtKB-KW"/>
</dbReference>
<dbReference type="SUPFAM" id="SSF82171">
    <property type="entry name" value="DPP6 N-terminal domain-like"/>
    <property type="match status" value="1"/>
</dbReference>
<name>A0A518EKB0_9BACT</name>
<dbReference type="InterPro" id="IPR011659">
    <property type="entry name" value="WD40"/>
</dbReference>
<protein>
    <submittedName>
        <fullName evidence="7">Prolyl tripeptidyl peptidase</fullName>
        <ecNumber evidence="7">3.4.14.12</ecNumber>
    </submittedName>
</protein>
<dbReference type="FunFam" id="3.40.50.1820:FF:000028">
    <property type="entry name" value="S9 family peptidase"/>
    <property type="match status" value="1"/>
</dbReference>
<evidence type="ECO:0000256" key="3">
    <source>
        <dbReference type="ARBA" id="ARBA00022729"/>
    </source>
</evidence>
<dbReference type="PANTHER" id="PTHR42776:SF13">
    <property type="entry name" value="DIPEPTIDYL-PEPTIDASE 5"/>
    <property type="match status" value="1"/>
</dbReference>
<evidence type="ECO:0000256" key="5">
    <source>
        <dbReference type="ARBA" id="ARBA00022825"/>
    </source>
</evidence>
<keyword evidence="2" id="KW-0645">Protease</keyword>
<gene>
    <name evidence="7" type="primary">ptpA_1</name>
    <name evidence="7" type="ORF">Poly30_00200</name>
</gene>
<dbReference type="AlphaFoldDB" id="A0A518EKB0"/>
<evidence type="ECO:0000259" key="6">
    <source>
        <dbReference type="Pfam" id="PF00326"/>
    </source>
</evidence>
<feature type="domain" description="Peptidase S9 prolyl oligopeptidase catalytic" evidence="6">
    <location>
        <begin position="469"/>
        <end position="679"/>
    </location>
</feature>
<sequence length="681" mass="75926">MIHTALLLLALTAAPQDRLMSPELLWDLHRLGSPALSSDGALAAYSVRDYDLSENSGRSSVFVVDVATGKSRLLFEGWRGAGELQFAPTPFGERVLFAGRPDVDGASTQVWSLNVADGSLKQVTNVEGGVANVKVSPTGEHVAYTVDVKLDPEVTEIYEDLPKADARIIDTLMYRHWNAWHDFSYSHLCVAPIDDEGRAGEHVDLMEGMRVDSPVPPFGGSEQYAWAPDGKSLAFTMKEVERWAESTDSDVYLVSLDAPTERRNVSDGRDGYDNDPFFSPDGQRLGWHSMERPGFESDRNRVLVMDIATGEVVEPTKGLDQTVHGARWSPSATALLFTSEWRGTNQLFRMPAEGGEPKQFSEGRYNWDLVELFPDGERALVTRMDMTRPTELAVMNLADGSARLLTDVNGAYFGELKLPGIEERWVDATDGKKIHSWVIYPPDFDPAKKYPLLTYCQGGPQGQVGQWFSYRWNFHLMAAQGYIVIAPNRRGLPGFGRAWNDQISGDWGGQAMQDLLSATDSMLAEPYVDKARTAAVGASYGGYSVYWLMGNHGDRFQAMIAHCGVFNLESMYGSTEELFFVNHDLGGPYWSSPEIQAKYDRFSPNRYVGNWNAPLLVIHGEKDFRVPVTQGMEAFTAAQVEGIPSRFLYFPEEGHWVQSPQNGVVWHRVFFEWLGDHCGPK</sequence>
<evidence type="ECO:0000313" key="7">
    <source>
        <dbReference type="EMBL" id="QDV04529.1"/>
    </source>
</evidence>
<accession>A0A518EKB0</accession>
<keyword evidence="3" id="KW-0732">Signal</keyword>
<dbReference type="GO" id="GO:0004252">
    <property type="term" value="F:serine-type endopeptidase activity"/>
    <property type="evidence" value="ECO:0007669"/>
    <property type="project" value="TreeGrafter"/>
</dbReference>